<dbReference type="EMBL" id="CAJVPK010000435">
    <property type="protein sequence ID" value="CAG8509958.1"/>
    <property type="molecule type" value="Genomic_DNA"/>
</dbReference>
<evidence type="ECO:0000313" key="2">
    <source>
        <dbReference type="Proteomes" id="UP000789706"/>
    </source>
</evidence>
<gene>
    <name evidence="1" type="ORF">DEBURN_LOCUS5121</name>
</gene>
<reference evidence="1" key="1">
    <citation type="submission" date="2021-06" db="EMBL/GenBank/DDBJ databases">
        <authorList>
            <person name="Kallberg Y."/>
            <person name="Tangrot J."/>
            <person name="Rosling A."/>
        </authorList>
    </citation>
    <scope>NUCLEOTIDE SEQUENCE</scope>
    <source>
        <strain evidence="1">AZ414A</strain>
    </source>
</reference>
<comment type="caution">
    <text evidence="1">The sequence shown here is derived from an EMBL/GenBank/DDBJ whole genome shotgun (WGS) entry which is preliminary data.</text>
</comment>
<name>A0A9N9F5A3_9GLOM</name>
<proteinExistence type="predicted"/>
<accession>A0A9N9F5A3</accession>
<organism evidence="1 2">
    <name type="scientific">Diversispora eburnea</name>
    <dbReference type="NCBI Taxonomy" id="1213867"/>
    <lineage>
        <taxon>Eukaryota</taxon>
        <taxon>Fungi</taxon>
        <taxon>Fungi incertae sedis</taxon>
        <taxon>Mucoromycota</taxon>
        <taxon>Glomeromycotina</taxon>
        <taxon>Glomeromycetes</taxon>
        <taxon>Diversisporales</taxon>
        <taxon>Diversisporaceae</taxon>
        <taxon>Diversispora</taxon>
    </lineage>
</organism>
<keyword evidence="2" id="KW-1185">Reference proteome</keyword>
<dbReference type="AlphaFoldDB" id="A0A9N9F5A3"/>
<evidence type="ECO:0000313" key="1">
    <source>
        <dbReference type="EMBL" id="CAG8509958.1"/>
    </source>
</evidence>
<dbReference type="Proteomes" id="UP000789706">
    <property type="component" value="Unassembled WGS sequence"/>
</dbReference>
<sequence length="116" mass="12667">MSSDDLGSMGIGDVGYWFSDSWHISKLDTSSEFEVFSDILDLESMQWSITGSGILTIFSELSPFSNLSTGFSGISAFSFLSSAISDTSLAFNSLNESIVDWASSIVLYEIWICSKD</sequence>
<protein>
    <submittedName>
        <fullName evidence="1">2978_t:CDS:1</fullName>
    </submittedName>
</protein>